<organism evidence="1 2">
    <name type="scientific">Nemania bipapillata</name>
    <dbReference type="NCBI Taxonomy" id="110536"/>
    <lineage>
        <taxon>Eukaryota</taxon>
        <taxon>Fungi</taxon>
        <taxon>Dikarya</taxon>
        <taxon>Ascomycota</taxon>
        <taxon>Pezizomycotina</taxon>
        <taxon>Sordariomycetes</taxon>
        <taxon>Xylariomycetidae</taxon>
        <taxon>Xylariales</taxon>
        <taxon>Xylariaceae</taxon>
        <taxon>Nemania</taxon>
    </lineage>
</organism>
<evidence type="ECO:0000313" key="1">
    <source>
        <dbReference type="EMBL" id="KAJ8120206.1"/>
    </source>
</evidence>
<dbReference type="EMBL" id="JAPESX010000672">
    <property type="protein sequence ID" value="KAJ8120206.1"/>
    <property type="molecule type" value="Genomic_DNA"/>
</dbReference>
<dbReference type="Proteomes" id="UP001153334">
    <property type="component" value="Unassembled WGS sequence"/>
</dbReference>
<protein>
    <submittedName>
        <fullName evidence="1">Uncharacterized protein</fullName>
    </submittedName>
</protein>
<proteinExistence type="predicted"/>
<name>A0ACC2IYD9_9PEZI</name>
<evidence type="ECO:0000313" key="2">
    <source>
        <dbReference type="Proteomes" id="UP001153334"/>
    </source>
</evidence>
<keyword evidence="2" id="KW-1185">Reference proteome</keyword>
<reference evidence="1" key="1">
    <citation type="submission" date="2022-11" db="EMBL/GenBank/DDBJ databases">
        <title>Genome Sequence of Nemania bipapillata.</title>
        <authorList>
            <person name="Buettner E."/>
        </authorList>
    </citation>
    <scope>NUCLEOTIDE SEQUENCE</scope>
    <source>
        <strain evidence="1">CP14</strain>
    </source>
</reference>
<accession>A0ACC2IYD9</accession>
<comment type="caution">
    <text evidence="1">The sequence shown here is derived from an EMBL/GenBank/DDBJ whole genome shotgun (WGS) entry which is preliminary data.</text>
</comment>
<gene>
    <name evidence="1" type="ORF">ONZ43_g3026</name>
</gene>
<sequence>MATAGQYSSGYTAVPPAAGEQGHSTTDVPDENRYAFHQDTRGWGYQHGYGPGASTQTIEYAAGGQWEQQQQQYQQHQQHQQGHFNGGEYVQYGQAAASSSSQAAQWGHQYYHNQANEVAVPQAVYYGQEGWTYNGNGIQYWDHNSVGQPRNEISPGSTSDQYMRQQYIQSTTQAYGQEENHGTVAGNQNGILGPALQGHSDEWQRGNVLIDPVILEPHPRTNLTSWKWRIMLIASNILSFVSGYDVSNIANIQGPIYEVFGDIHLLPWLALSYSVCNVVATPLARKLYKFYDIKVLTISGLVLVIAGNGLAGAASSLLLLIVGRAVMAFGASIVYQGILSFSVIFSYPGEIALVHASLGASFAFGILTGPVIGAGFAQNYKTTWRWSFYFSLPILTIALLLCLFSLPSYSPPTKKSVSTHFKEIDWVGHILHSGTFISFGLATVFSGSAWPWGSVPQLVVWVIFVTVAVAYVAQQTFSIGVKPERRILPIHLLKKRIVVLTSLCTFGAAMTYGVTFYYTPLFYAFIREMDPLEAGLRLLSFTAFFISAIFISHAVLPLARYYMPFFVFGGALLLAGGISYHTVDRQTSLGAVMAFSAILGAGVGVLWNLAIPVCSAVLETQEERLDQTTLHTIAQLGGASISLSVSATVYWNVGLKMVKKAAGFTGFADTDILALLSGAESTMLDAFSPDVRELVIDAILATISQLYFIVIAGAALCFAAALFLRFEPLRFKRWIRAKDSEKDVEKKEKAAVAVYELR</sequence>